<reference evidence="7" key="1">
    <citation type="submission" date="2020-06" db="EMBL/GenBank/DDBJ databases">
        <authorList>
            <consortium name="Plant Systems Biology data submission"/>
        </authorList>
    </citation>
    <scope>NUCLEOTIDE SEQUENCE</scope>
    <source>
        <strain evidence="7">D6</strain>
    </source>
</reference>
<keyword evidence="8" id="KW-1185">Reference proteome</keyword>
<dbReference type="Pfam" id="PF05529">
    <property type="entry name" value="Bap31"/>
    <property type="match status" value="1"/>
</dbReference>
<keyword evidence="5" id="KW-0256">Endoplasmic reticulum</keyword>
<keyword evidence="3 5" id="KW-1133">Transmembrane helix</keyword>
<dbReference type="AlphaFoldDB" id="A0A9N8DEW6"/>
<sequence length="165" mass="18437">MDLGWFVLSVFLFIEILLVTLVCMPMPSNEVRGAVNGWVASLWLYQPVQYAAIGMLAVDVFYLCFVWQALSNPLYDMGFFSHEMGVSCEYKQDLYLAERNAYISASILFLFFVLRRLVDIQDKLHMARSQVKAIQGGGGAGGDALLMDGSHKKPLAVEADDKKAK</sequence>
<name>A0A9N8DEW6_9STRA</name>
<keyword evidence="2 5" id="KW-0812">Transmembrane</keyword>
<dbReference type="InterPro" id="IPR008417">
    <property type="entry name" value="BAP29/BAP31"/>
</dbReference>
<feature type="transmembrane region" description="Helical" evidence="5">
    <location>
        <begin position="6"/>
        <end position="27"/>
    </location>
</feature>
<evidence type="ECO:0000256" key="3">
    <source>
        <dbReference type="ARBA" id="ARBA00022989"/>
    </source>
</evidence>
<comment type="similarity">
    <text evidence="5">Belongs to the BCAP29/BCAP31 family.</text>
</comment>
<dbReference type="EMBL" id="CAICTM010000115">
    <property type="protein sequence ID" value="CAB9501723.1"/>
    <property type="molecule type" value="Genomic_DNA"/>
</dbReference>
<evidence type="ECO:0000313" key="7">
    <source>
        <dbReference type="EMBL" id="CAB9501723.1"/>
    </source>
</evidence>
<dbReference type="GO" id="GO:0006888">
    <property type="term" value="P:endoplasmic reticulum to Golgi vesicle-mediated transport"/>
    <property type="evidence" value="ECO:0007669"/>
    <property type="project" value="UniProtKB-UniRule"/>
</dbReference>
<comment type="caution">
    <text evidence="7">The sequence shown here is derived from an EMBL/GenBank/DDBJ whole genome shotgun (WGS) entry which is preliminary data.</text>
</comment>
<keyword evidence="5" id="KW-0653">Protein transport</keyword>
<dbReference type="GO" id="GO:0070973">
    <property type="term" value="P:protein localization to endoplasmic reticulum exit site"/>
    <property type="evidence" value="ECO:0007669"/>
    <property type="project" value="UniProtKB-UniRule"/>
</dbReference>
<dbReference type="PANTHER" id="PTHR12701">
    <property type="entry name" value="BCR-ASSOCIATED PROTEIN, BAP"/>
    <property type="match status" value="1"/>
</dbReference>
<evidence type="ECO:0000259" key="6">
    <source>
        <dbReference type="Pfam" id="PF05529"/>
    </source>
</evidence>
<dbReference type="GO" id="GO:0005789">
    <property type="term" value="C:endoplasmic reticulum membrane"/>
    <property type="evidence" value="ECO:0007669"/>
    <property type="project" value="UniProtKB-SubCell"/>
</dbReference>
<feature type="domain" description="BAP29/BAP31 transmembrane" evidence="6">
    <location>
        <begin position="1"/>
        <end position="133"/>
    </location>
</feature>
<comment type="function">
    <text evidence="5">May play a role in anterograde transport of membrane proteins from the endoplasmic reticulum to the Golgi.</text>
</comment>
<organism evidence="7 8">
    <name type="scientific">Seminavis robusta</name>
    <dbReference type="NCBI Taxonomy" id="568900"/>
    <lineage>
        <taxon>Eukaryota</taxon>
        <taxon>Sar</taxon>
        <taxon>Stramenopiles</taxon>
        <taxon>Ochrophyta</taxon>
        <taxon>Bacillariophyta</taxon>
        <taxon>Bacillariophyceae</taxon>
        <taxon>Bacillariophycidae</taxon>
        <taxon>Naviculales</taxon>
        <taxon>Naviculaceae</taxon>
        <taxon>Seminavis</taxon>
    </lineage>
</organism>
<feature type="transmembrane region" description="Helical" evidence="5">
    <location>
        <begin position="101"/>
        <end position="118"/>
    </location>
</feature>
<evidence type="ECO:0000256" key="5">
    <source>
        <dbReference type="RuleBase" id="RU367026"/>
    </source>
</evidence>
<evidence type="ECO:0000256" key="2">
    <source>
        <dbReference type="ARBA" id="ARBA00022692"/>
    </source>
</evidence>
<proteinExistence type="inferred from homology"/>
<dbReference type="InterPro" id="IPR040463">
    <property type="entry name" value="BAP29/BAP31_N"/>
</dbReference>
<keyword evidence="5" id="KW-0813">Transport</keyword>
<protein>
    <recommendedName>
        <fullName evidence="5">Endoplasmic reticulum transmembrane protein</fullName>
    </recommendedName>
</protein>
<keyword evidence="4 5" id="KW-0472">Membrane</keyword>
<keyword evidence="5" id="KW-0931">ER-Golgi transport</keyword>
<dbReference type="GO" id="GO:0006886">
    <property type="term" value="P:intracellular protein transport"/>
    <property type="evidence" value="ECO:0007669"/>
    <property type="project" value="UniProtKB-UniRule"/>
</dbReference>
<accession>A0A9N8DEW6</accession>
<feature type="transmembrane region" description="Helical" evidence="5">
    <location>
        <begin position="48"/>
        <end position="70"/>
    </location>
</feature>
<dbReference type="Proteomes" id="UP001153069">
    <property type="component" value="Unassembled WGS sequence"/>
</dbReference>
<dbReference type="PANTHER" id="PTHR12701:SF20">
    <property type="entry name" value="ENDOPLASMIC RETICULUM TRANSMEMBRANE PROTEIN"/>
    <property type="match status" value="1"/>
</dbReference>
<evidence type="ECO:0000313" key="8">
    <source>
        <dbReference type="Proteomes" id="UP001153069"/>
    </source>
</evidence>
<evidence type="ECO:0000256" key="4">
    <source>
        <dbReference type="ARBA" id="ARBA00023136"/>
    </source>
</evidence>
<gene>
    <name evidence="7" type="ORF">SEMRO_116_G057160.1</name>
</gene>
<comment type="subcellular location">
    <subcellularLocation>
        <location evidence="5">Endoplasmic reticulum membrane</location>
        <topology evidence="5">Multi-pass membrane protein</topology>
    </subcellularLocation>
    <subcellularLocation>
        <location evidence="1">Membrane</location>
        <topology evidence="1">Multi-pass membrane protein</topology>
    </subcellularLocation>
</comment>
<evidence type="ECO:0000256" key="1">
    <source>
        <dbReference type="ARBA" id="ARBA00004141"/>
    </source>
</evidence>